<feature type="region of interest" description="Disordered" evidence="1">
    <location>
        <begin position="59"/>
        <end position="109"/>
    </location>
</feature>
<evidence type="ECO:0000256" key="1">
    <source>
        <dbReference type="SAM" id="MobiDB-lite"/>
    </source>
</evidence>
<dbReference type="SUPFAM" id="SSF50978">
    <property type="entry name" value="WD40 repeat-like"/>
    <property type="match status" value="1"/>
</dbReference>
<dbReference type="EMBL" id="JBFCZG010000002">
    <property type="protein sequence ID" value="KAL3426396.1"/>
    <property type="molecule type" value="Genomic_DNA"/>
</dbReference>
<keyword evidence="3" id="KW-1185">Reference proteome</keyword>
<organism evidence="2 3">
    <name type="scientific">Phlyctema vagabunda</name>
    <dbReference type="NCBI Taxonomy" id="108571"/>
    <lineage>
        <taxon>Eukaryota</taxon>
        <taxon>Fungi</taxon>
        <taxon>Dikarya</taxon>
        <taxon>Ascomycota</taxon>
        <taxon>Pezizomycotina</taxon>
        <taxon>Leotiomycetes</taxon>
        <taxon>Helotiales</taxon>
        <taxon>Dermateaceae</taxon>
        <taxon>Phlyctema</taxon>
    </lineage>
</organism>
<evidence type="ECO:0000313" key="3">
    <source>
        <dbReference type="Proteomes" id="UP001629113"/>
    </source>
</evidence>
<dbReference type="InterPro" id="IPR036322">
    <property type="entry name" value="WD40_repeat_dom_sf"/>
</dbReference>
<dbReference type="Gene3D" id="2.130.10.10">
    <property type="entry name" value="YVTN repeat-like/Quinoprotein amine dehydrogenase"/>
    <property type="match status" value="1"/>
</dbReference>
<sequence length="623" mass="67881">MAEIHSPPRVTKRKQSTQLSYELPNRIHTARTYPILSPNGSSIIIYGQENGVRIVWRGGRSFKPPREQSTAPKGKPNGTHDAIVLLDSDDEDSAPPKFEDKPEFGDEEEVFDPATPYPAVLQTLDLYFGTDVLHLAVLPASVLRAEGVSWRSIEPIKKNIVFTAACADNSIRLVTLPLTPPSPLSKARPQLRTDFTAAHAGKGNWGETVTTLGGHHKHSEGVSMTAEFLQSSSSKTESGKTEAHLIIASHTREVTGLIYLYRQYVKSPKSNLQPFQRIHLSSPARRIAFNPSLTPQRSSHLLVADCTGSCRIYDYKTLIKNTISDDEAPSVEQGTWLLSLYPGFQVDASNGAHAGFGRKTIIDAKWVADGGAIIVLLHDGEWAIWDIEGVGPGASQGLLGRQGIKSGSRSNYSISGWIESGLKSTVSQSSGIVQNSKFVPMTPGTRRTTDIFHHKNAHGGPVRGEISVIELASTSPTSPAEETIVFWYGESFISIPNLSKYWAAHNRKGSGGSGSLFNNNAAGRMIKLDGIDLRGERCTGIEQIARLGSVSSQPTEVVILGEHRFTIWYSGKSTSQQIVLRPAVDEMEVDSDGELDMIGIDQALSRMEKGNGANPPKRKMISR</sequence>
<dbReference type="InterPro" id="IPR015943">
    <property type="entry name" value="WD40/YVTN_repeat-like_dom_sf"/>
</dbReference>
<proteinExistence type="predicted"/>
<accession>A0ABR4PU49</accession>
<evidence type="ECO:0000313" key="2">
    <source>
        <dbReference type="EMBL" id="KAL3426396.1"/>
    </source>
</evidence>
<dbReference type="Proteomes" id="UP001629113">
    <property type="component" value="Unassembled WGS sequence"/>
</dbReference>
<protein>
    <submittedName>
        <fullName evidence="2">Uncharacterized protein</fullName>
    </submittedName>
</protein>
<gene>
    <name evidence="2" type="ORF">PVAG01_03187</name>
</gene>
<comment type="caution">
    <text evidence="2">The sequence shown here is derived from an EMBL/GenBank/DDBJ whole genome shotgun (WGS) entry which is preliminary data.</text>
</comment>
<reference evidence="2 3" key="1">
    <citation type="submission" date="2024-06" db="EMBL/GenBank/DDBJ databases">
        <title>Complete genome of Phlyctema vagabunda strain 19-DSS-EL-015.</title>
        <authorList>
            <person name="Fiorenzani C."/>
        </authorList>
    </citation>
    <scope>NUCLEOTIDE SEQUENCE [LARGE SCALE GENOMIC DNA]</scope>
    <source>
        <strain evidence="2 3">19-DSS-EL-015</strain>
    </source>
</reference>
<name>A0ABR4PU49_9HELO</name>